<reference evidence="1 2" key="1">
    <citation type="submission" date="2021-06" db="EMBL/GenBank/DDBJ databases">
        <title>Genome-based taxonomic framework of Microbacterium strains isolated from marine environment, the description of four new species and reclassification of four preexisting species.</title>
        <authorList>
            <person name="Lee S.D."/>
            <person name="Kim S.-M."/>
            <person name="Byeon Y.-S."/>
            <person name="Yang H.L."/>
            <person name="Kim I.S."/>
        </authorList>
    </citation>
    <scope>NUCLEOTIDE SEQUENCE [LARGE SCALE GENOMIC DNA]</scope>
    <source>
        <strain evidence="1 2">SSW1-51</strain>
    </source>
</reference>
<evidence type="ECO:0008006" key="3">
    <source>
        <dbReference type="Google" id="ProtNLM"/>
    </source>
</evidence>
<evidence type="ECO:0000313" key="1">
    <source>
        <dbReference type="EMBL" id="UPL10027.1"/>
    </source>
</evidence>
<dbReference type="SUPFAM" id="SSF52980">
    <property type="entry name" value="Restriction endonuclease-like"/>
    <property type="match status" value="1"/>
</dbReference>
<dbReference type="EMBL" id="CP078076">
    <property type="protein sequence ID" value="UPL10027.1"/>
    <property type="molecule type" value="Genomic_DNA"/>
</dbReference>
<keyword evidence="2" id="KW-1185">Reference proteome</keyword>
<accession>A0ABY4IBV6</accession>
<gene>
    <name evidence="1" type="ORF">KV394_02390</name>
</gene>
<dbReference type="RefSeq" id="WP_247982218.1">
    <property type="nucleotide sequence ID" value="NZ_CP078076.1"/>
</dbReference>
<protein>
    <recommendedName>
        <fullName evidence="3">DUF559 domain-containing protein</fullName>
    </recommendedName>
</protein>
<evidence type="ECO:0000313" key="2">
    <source>
        <dbReference type="Proteomes" id="UP000831467"/>
    </source>
</evidence>
<dbReference type="InterPro" id="IPR011335">
    <property type="entry name" value="Restrct_endonuc-II-like"/>
</dbReference>
<dbReference type="Proteomes" id="UP000831467">
    <property type="component" value="Chromosome"/>
</dbReference>
<organism evidence="1 2">
    <name type="scientific">Microbacterium sufflavum</name>
    <dbReference type="NCBI Taxonomy" id="2851649"/>
    <lineage>
        <taxon>Bacteria</taxon>
        <taxon>Bacillati</taxon>
        <taxon>Actinomycetota</taxon>
        <taxon>Actinomycetes</taxon>
        <taxon>Micrococcales</taxon>
        <taxon>Microbacteriaceae</taxon>
        <taxon>Microbacterium</taxon>
    </lineage>
</organism>
<proteinExistence type="predicted"/>
<name>A0ABY4IBV6_9MICO</name>
<sequence>MRDATLAGVGRKRYSSADLRRPFAGIRATSDPTTFEERVACYLPRLRPGQLFAGRTAMRLWGLPLPFRWRPSEPLDVAVATGSTPPRTAGVRGRRIAPGRAVEDRVDGAAVVDPIAALFLCAPELEDRALTVALEAAIATASCYPGLRPDRPPATLDSIERRLSEWGRFPGCARVRAQLPHTRSGAESPKETETRLLLTGAGLPEPMIQYVVSAHGRFVARVDLAYPQWRVAIEYEGDGHRTDRDQWRVDIRRQRDLEDLGWIVIRVTELDLRDGGRSLVARIRRATSTR</sequence>
<dbReference type="Gene3D" id="3.40.960.10">
    <property type="entry name" value="VSR Endonuclease"/>
    <property type="match status" value="1"/>
</dbReference>